<comment type="caution">
    <text evidence="1">The sequence shown here is derived from an EMBL/GenBank/DDBJ whole genome shotgun (WGS) entry which is preliminary data.</text>
</comment>
<keyword evidence="4" id="KW-1185">Reference proteome</keyword>
<proteinExistence type="predicted"/>
<evidence type="ECO:0008006" key="5">
    <source>
        <dbReference type="Google" id="ProtNLM"/>
    </source>
</evidence>
<name>A0A9W6FN01_XANFL</name>
<dbReference type="Proteomes" id="UP001245370">
    <property type="component" value="Unassembled WGS sequence"/>
</dbReference>
<dbReference type="EMBL" id="JAVDPY010000005">
    <property type="protein sequence ID" value="MDR6334502.1"/>
    <property type="molecule type" value="Genomic_DNA"/>
</dbReference>
<evidence type="ECO:0000313" key="3">
    <source>
        <dbReference type="Proteomes" id="UP001144397"/>
    </source>
</evidence>
<dbReference type="Proteomes" id="UP001144397">
    <property type="component" value="Unassembled WGS sequence"/>
</dbReference>
<evidence type="ECO:0000313" key="4">
    <source>
        <dbReference type="Proteomes" id="UP001245370"/>
    </source>
</evidence>
<accession>A0A9W6FN01</accession>
<protein>
    <recommendedName>
        <fullName evidence="5">P22 coat-protein 5 family protein</fullName>
    </recommendedName>
</protein>
<dbReference type="EMBL" id="BSDO01000004">
    <property type="protein sequence ID" value="GLI23478.1"/>
    <property type="molecule type" value="Genomic_DNA"/>
</dbReference>
<dbReference type="RefSeq" id="WP_281808322.1">
    <property type="nucleotide sequence ID" value="NZ_BSDO01000004.1"/>
</dbReference>
<dbReference type="GeneID" id="95763935"/>
<dbReference type="AlphaFoldDB" id="A0A9W6FN01"/>
<evidence type="ECO:0000313" key="1">
    <source>
        <dbReference type="EMBL" id="GLI23478.1"/>
    </source>
</evidence>
<reference evidence="1" key="1">
    <citation type="submission" date="2022-12" db="EMBL/GenBank/DDBJ databases">
        <title>Reference genome sequencing for broad-spectrum identification of bacterial and archaeal isolates by mass spectrometry.</title>
        <authorList>
            <person name="Sekiguchi Y."/>
            <person name="Tourlousse D.M."/>
        </authorList>
    </citation>
    <scope>NUCLEOTIDE SEQUENCE</scope>
    <source>
        <strain evidence="1">301</strain>
    </source>
</reference>
<sequence>MANTLTGLVPTIYTALDVVSREQIGFIPNVNRDATAQSGAVGQTVRSPIVPAASLEDITAGATPADSGDQTIGYADVTITKSKAYPIRWTGEEQLSVSQFGQYNTILADQFAQGFRTIANAVETDLAAMAKTRASRAYGTAGTTPFTTAGDLSDLAEINRILDDNGAPATGRVMVLNSAARAKLEGKHSELFKVNESGDAGAMLRQRQMRQLQGFTMGYSAGLVQHVKGAASGQLINGAEAAGQTTLTLDTITVNTTGIKAGDIITHASDSANKYVVNTGLAATAGDIVIGNPGLIIGAADNDAVSIGNSYTPNIAFTQNAFVLAARVPAMPQGGDSADDVMLVTDPISGLVFQVAMYRQYRRVKIEIGLAWGVAGVKSEHAATLLG</sequence>
<reference evidence="2 4" key="2">
    <citation type="submission" date="2023-07" db="EMBL/GenBank/DDBJ databases">
        <title>Genomic Encyclopedia of Type Strains, Phase IV (KMG-IV): sequencing the most valuable type-strain genomes for metagenomic binning, comparative biology and taxonomic classification.</title>
        <authorList>
            <person name="Goeker M."/>
        </authorList>
    </citation>
    <scope>NUCLEOTIDE SEQUENCE [LARGE SCALE GENOMIC DNA]</scope>
    <source>
        <strain evidence="2 4">DSM 338</strain>
    </source>
</reference>
<organism evidence="1 3">
    <name type="scientific">Xanthobacter flavus</name>
    <dbReference type="NCBI Taxonomy" id="281"/>
    <lineage>
        <taxon>Bacteria</taxon>
        <taxon>Pseudomonadati</taxon>
        <taxon>Pseudomonadota</taxon>
        <taxon>Alphaproteobacteria</taxon>
        <taxon>Hyphomicrobiales</taxon>
        <taxon>Xanthobacteraceae</taxon>
        <taxon>Xanthobacter</taxon>
    </lineage>
</organism>
<gene>
    <name evidence="2" type="ORF">GGQ86_002984</name>
    <name evidence="1" type="ORF">XFLAVUS301_31520</name>
</gene>
<evidence type="ECO:0000313" key="2">
    <source>
        <dbReference type="EMBL" id="MDR6334502.1"/>
    </source>
</evidence>